<feature type="binding site" evidence="9">
    <location>
        <begin position="35"/>
        <end position="36"/>
    </location>
    <ligand>
        <name>orotate</name>
        <dbReference type="ChEBI" id="CHEBI:30839"/>
    </ligand>
</feature>
<protein>
    <recommendedName>
        <fullName evidence="5 9">Orotate phosphoribosyltransferase</fullName>
        <shortName evidence="9">OPRT</shortName>
        <shortName evidence="9">OPRTase</shortName>
        <ecNumber evidence="5 9">2.4.2.10</ecNumber>
    </recommendedName>
</protein>
<reference evidence="11 12" key="1">
    <citation type="journal article" date="2016" name="Nat. Commun.">
        <title>Thousands of microbial genomes shed light on interconnected biogeochemical processes in an aquifer system.</title>
        <authorList>
            <person name="Anantharaman K."/>
            <person name="Brown C.T."/>
            <person name="Hug L.A."/>
            <person name="Sharon I."/>
            <person name="Castelle C.J."/>
            <person name="Probst A.J."/>
            <person name="Thomas B.C."/>
            <person name="Singh A."/>
            <person name="Wilkins M.J."/>
            <person name="Karaoz U."/>
            <person name="Brodie E.L."/>
            <person name="Williams K.H."/>
            <person name="Hubbard S.S."/>
            <person name="Banfield J.F."/>
        </authorList>
    </citation>
    <scope>NUCLEOTIDE SEQUENCE [LARGE SCALE GENOMIC DNA]</scope>
</reference>
<dbReference type="GO" id="GO:0000287">
    <property type="term" value="F:magnesium ion binding"/>
    <property type="evidence" value="ECO:0007669"/>
    <property type="project" value="UniProtKB-UniRule"/>
</dbReference>
<dbReference type="GO" id="GO:0046132">
    <property type="term" value="P:pyrimidine ribonucleoside biosynthetic process"/>
    <property type="evidence" value="ECO:0007669"/>
    <property type="project" value="TreeGrafter"/>
</dbReference>
<dbReference type="UniPathway" id="UPA00070">
    <property type="reaction ID" value="UER00119"/>
</dbReference>
<dbReference type="InterPro" id="IPR023031">
    <property type="entry name" value="OPRT"/>
</dbReference>
<feature type="binding site" evidence="9">
    <location>
        <position position="100"/>
    </location>
    <ligand>
        <name>5-phospho-alpha-D-ribose 1-diphosphate</name>
        <dbReference type="ChEBI" id="CHEBI:58017"/>
        <note>ligand shared between dimeric partners</note>
    </ligand>
</feature>
<evidence type="ECO:0000256" key="7">
    <source>
        <dbReference type="ARBA" id="ARBA00022679"/>
    </source>
</evidence>
<comment type="pathway">
    <text evidence="2 9">Pyrimidine metabolism; UMP biosynthesis via de novo pathway; UMP from orotate: step 1/2.</text>
</comment>
<dbReference type="NCBIfam" id="TIGR00336">
    <property type="entry name" value="pyrE"/>
    <property type="match status" value="1"/>
</dbReference>
<feature type="binding site" evidence="9">
    <location>
        <position position="98"/>
    </location>
    <ligand>
        <name>5-phospho-alpha-D-ribose 1-diphosphate</name>
        <dbReference type="ChEBI" id="CHEBI:58017"/>
        <note>ligand shared between dimeric partners</note>
    </ligand>
</feature>
<comment type="function">
    <text evidence="1 9">Catalyzes the transfer of a ribosyl phosphate group from 5-phosphoribose 1-diphosphate to orotate, leading to the formation of orotidine monophosphate (OMP).</text>
</comment>
<dbReference type="Pfam" id="PF00156">
    <property type="entry name" value="Pribosyltran"/>
    <property type="match status" value="1"/>
</dbReference>
<feature type="binding site" description="in other chain" evidence="9">
    <location>
        <position position="27"/>
    </location>
    <ligand>
        <name>5-phospho-alpha-D-ribose 1-diphosphate</name>
        <dbReference type="ChEBI" id="CHEBI:58017"/>
        <note>ligand shared between dimeric partners</note>
    </ligand>
</feature>
<evidence type="ECO:0000256" key="4">
    <source>
        <dbReference type="ARBA" id="ARBA00011738"/>
    </source>
</evidence>
<keyword evidence="8 9" id="KW-0665">Pyrimidine biosynthesis</keyword>
<keyword evidence="7 9" id="KW-0808">Transferase</keyword>
<comment type="caution">
    <text evidence="11">The sequence shown here is derived from an EMBL/GenBank/DDBJ whole genome shotgun (WGS) entry which is preliminary data.</text>
</comment>
<evidence type="ECO:0000313" key="12">
    <source>
        <dbReference type="Proteomes" id="UP000178820"/>
    </source>
</evidence>
<keyword evidence="9" id="KW-0460">Magnesium</keyword>
<feature type="binding site" evidence="9">
    <location>
        <position position="124"/>
    </location>
    <ligand>
        <name>orotate</name>
        <dbReference type="ChEBI" id="CHEBI:30839"/>
    </ligand>
</feature>
<dbReference type="HAMAP" id="MF_01208">
    <property type="entry name" value="PyrE"/>
    <property type="match status" value="1"/>
</dbReference>
<dbReference type="STRING" id="1802207.A3D44_04150"/>
<dbReference type="PANTHER" id="PTHR46683:SF1">
    <property type="entry name" value="OROTATE PHOSPHORIBOSYLTRANSFERASE 1-RELATED"/>
    <property type="match status" value="1"/>
</dbReference>
<dbReference type="EC" id="2.4.2.10" evidence="5 9"/>
<dbReference type="AlphaFoldDB" id="A0A1G2I595"/>
<evidence type="ECO:0000256" key="2">
    <source>
        <dbReference type="ARBA" id="ARBA00004889"/>
    </source>
</evidence>
<feature type="binding site" description="in other chain" evidence="9">
    <location>
        <begin position="120"/>
        <end position="128"/>
    </location>
    <ligand>
        <name>5-phospho-alpha-D-ribose 1-diphosphate</name>
        <dbReference type="ChEBI" id="CHEBI:58017"/>
        <note>ligand shared between dimeric partners</note>
    </ligand>
</feature>
<organism evidence="11 12">
    <name type="scientific">Candidatus Staskawiczbacteria bacterium RIFCSPHIGHO2_02_FULL_42_22</name>
    <dbReference type="NCBI Taxonomy" id="1802207"/>
    <lineage>
        <taxon>Bacteria</taxon>
        <taxon>Candidatus Staskawicziibacteriota</taxon>
    </lineage>
</organism>
<evidence type="ECO:0000256" key="6">
    <source>
        <dbReference type="ARBA" id="ARBA00022676"/>
    </source>
</evidence>
<evidence type="ECO:0000256" key="3">
    <source>
        <dbReference type="ARBA" id="ARBA00006340"/>
    </source>
</evidence>
<dbReference type="GO" id="GO:0006207">
    <property type="term" value="P:'de novo' pyrimidine nucleobase biosynthetic process"/>
    <property type="evidence" value="ECO:0007669"/>
    <property type="project" value="TreeGrafter"/>
</dbReference>
<comment type="cofactor">
    <cofactor evidence="9">
        <name>Mg(2+)</name>
        <dbReference type="ChEBI" id="CHEBI:18420"/>
    </cofactor>
</comment>
<evidence type="ECO:0000256" key="9">
    <source>
        <dbReference type="HAMAP-Rule" id="MF_01208"/>
    </source>
</evidence>
<sequence>MRPAMEFLEYALNIGALELIPEGWVLKSGRISPYFFNSGLFYTGKAISMLAEAYKEAIVSMLPQVIFGPAYKGIPLAVAVAQSLGGNVGWAFNRKEAKDHGEGGILVGAPMAGKRVIIVDDVITTGGSAIESIEIVKAAGGKVIGYAIAFDRQEWANEHKISAVLEFENRFKIPVFSAAKLSDLIELLKRPEYKHAEGVLNKIFRYKHAYGV</sequence>
<dbReference type="InterPro" id="IPR000836">
    <property type="entry name" value="PRTase_dom"/>
</dbReference>
<evidence type="ECO:0000256" key="5">
    <source>
        <dbReference type="ARBA" id="ARBA00011971"/>
    </source>
</evidence>
<feature type="binding site" evidence="9">
    <location>
        <position position="152"/>
    </location>
    <ligand>
        <name>orotate</name>
        <dbReference type="ChEBI" id="CHEBI:30839"/>
    </ligand>
</feature>
<feature type="binding site" description="in other chain" evidence="9">
    <location>
        <position position="95"/>
    </location>
    <ligand>
        <name>5-phospho-alpha-D-ribose 1-diphosphate</name>
        <dbReference type="ChEBI" id="CHEBI:58017"/>
        <note>ligand shared between dimeric partners</note>
    </ligand>
</feature>
<dbReference type="CDD" id="cd06223">
    <property type="entry name" value="PRTases_typeI"/>
    <property type="match status" value="1"/>
</dbReference>
<feature type="binding site" description="in other chain" evidence="9">
    <location>
        <begin position="71"/>
        <end position="72"/>
    </location>
    <ligand>
        <name>5-phospho-alpha-D-ribose 1-diphosphate</name>
        <dbReference type="ChEBI" id="CHEBI:58017"/>
        <note>ligand shared between dimeric partners</note>
    </ligand>
</feature>
<name>A0A1G2I595_9BACT</name>
<comment type="similarity">
    <text evidence="3 9">Belongs to the purine/pyrimidine phosphoribosyltransferase family. PyrE subfamily.</text>
</comment>
<accession>A0A1G2I595</accession>
<dbReference type="GO" id="GO:0004588">
    <property type="term" value="F:orotate phosphoribosyltransferase activity"/>
    <property type="evidence" value="ECO:0007669"/>
    <property type="project" value="UniProtKB-UniRule"/>
</dbReference>
<proteinExistence type="inferred from homology"/>
<evidence type="ECO:0000259" key="10">
    <source>
        <dbReference type="Pfam" id="PF00156"/>
    </source>
</evidence>
<evidence type="ECO:0000256" key="8">
    <source>
        <dbReference type="ARBA" id="ARBA00022975"/>
    </source>
</evidence>
<dbReference type="EMBL" id="MHOT01000006">
    <property type="protein sequence ID" value="OGZ69661.1"/>
    <property type="molecule type" value="Genomic_DNA"/>
</dbReference>
<dbReference type="GO" id="GO:0044205">
    <property type="term" value="P:'de novo' UMP biosynthetic process"/>
    <property type="evidence" value="ECO:0007669"/>
    <property type="project" value="UniProtKB-UniRule"/>
</dbReference>
<comment type="subunit">
    <text evidence="4 9">Homodimer.</text>
</comment>
<dbReference type="SUPFAM" id="SSF53271">
    <property type="entry name" value="PRTase-like"/>
    <property type="match status" value="1"/>
</dbReference>
<dbReference type="Gene3D" id="3.40.50.2020">
    <property type="match status" value="1"/>
</dbReference>
<dbReference type="InterPro" id="IPR029057">
    <property type="entry name" value="PRTase-like"/>
</dbReference>
<dbReference type="Proteomes" id="UP000178820">
    <property type="component" value="Unassembled WGS sequence"/>
</dbReference>
<feature type="binding site" evidence="9">
    <location>
        <position position="94"/>
    </location>
    <ligand>
        <name>5-phospho-alpha-D-ribose 1-diphosphate</name>
        <dbReference type="ChEBI" id="CHEBI:58017"/>
        <note>ligand shared between dimeric partners</note>
    </ligand>
</feature>
<dbReference type="GO" id="GO:0005737">
    <property type="term" value="C:cytoplasm"/>
    <property type="evidence" value="ECO:0007669"/>
    <property type="project" value="TreeGrafter"/>
</dbReference>
<gene>
    <name evidence="9" type="primary">pyrE</name>
    <name evidence="11" type="ORF">A3D44_04150</name>
</gene>
<evidence type="ECO:0000256" key="1">
    <source>
        <dbReference type="ARBA" id="ARBA00003769"/>
    </source>
</evidence>
<keyword evidence="6 9" id="KW-0328">Glycosyltransferase</keyword>
<comment type="catalytic activity">
    <reaction evidence="9">
        <text>orotidine 5'-phosphate + diphosphate = orotate + 5-phospho-alpha-D-ribose 1-diphosphate</text>
        <dbReference type="Rhea" id="RHEA:10380"/>
        <dbReference type="ChEBI" id="CHEBI:30839"/>
        <dbReference type="ChEBI" id="CHEBI:33019"/>
        <dbReference type="ChEBI" id="CHEBI:57538"/>
        <dbReference type="ChEBI" id="CHEBI:58017"/>
        <dbReference type="EC" id="2.4.2.10"/>
    </reaction>
</comment>
<dbReference type="PANTHER" id="PTHR46683">
    <property type="entry name" value="OROTATE PHOSPHORIBOSYLTRANSFERASE 1-RELATED"/>
    <property type="match status" value="1"/>
</dbReference>
<evidence type="ECO:0000313" key="11">
    <source>
        <dbReference type="EMBL" id="OGZ69661.1"/>
    </source>
</evidence>
<feature type="domain" description="Phosphoribosyltransferase" evidence="10">
    <location>
        <begin position="61"/>
        <end position="163"/>
    </location>
</feature>
<dbReference type="InterPro" id="IPR004467">
    <property type="entry name" value="Or_phspho_trans_dom"/>
</dbReference>